<dbReference type="PANTHER" id="PTHR34145:SF49">
    <property type="entry name" value="FBD DOMAIN-CONTAINING PROTEIN"/>
    <property type="match status" value="1"/>
</dbReference>
<comment type="caution">
    <text evidence="2">The sequence shown here is derived from an EMBL/GenBank/DDBJ whole genome shotgun (WGS) entry which is preliminary data.</text>
</comment>
<feature type="domain" description="At1g61320/AtMIF1 LRR" evidence="1">
    <location>
        <begin position="1"/>
        <end position="367"/>
    </location>
</feature>
<evidence type="ECO:0000313" key="3">
    <source>
        <dbReference type="Proteomes" id="UP000636709"/>
    </source>
</evidence>
<dbReference type="InterPro" id="IPR053772">
    <property type="entry name" value="At1g61320/At1g61330-like"/>
</dbReference>
<dbReference type="Proteomes" id="UP000636709">
    <property type="component" value="Unassembled WGS sequence"/>
</dbReference>
<gene>
    <name evidence="2" type="ORF">HU200_003554</name>
</gene>
<name>A0A835FUS0_9POAL</name>
<accession>A0A835FUS0</accession>
<dbReference type="InterPro" id="IPR055357">
    <property type="entry name" value="LRR_At1g61320_AtMIF1"/>
</dbReference>
<dbReference type="AlphaFoldDB" id="A0A835FUS0"/>
<sequence length="373" mass="41718">MRNHSGIGVKILELQPFFIAYHNLNSWLQVAVKPGIEELTLMLCDWIFRKTYKFPLSLFSDGVRSSIRCLELGFCTFHPTAELGPLRSLTSLHLSSVRIRGDELHCLLSNSLALETLELNECNGIVCLIIPSKLQRFSFLRIFGCGRLKLIESKAPNLSTIDFSGKTLSMLHSDVICYARTELPSIMPNLDALKLSSSDEVVNTPMLPTKFLYLKHLTIHLGLGPSPYDYFSLVSFLEASPSLETLNLDVSKKPMDNETIFGHSPHLRQMTEDQHCYLKNVKITGFSSAKGLVELTCYILKNAVSLKCLTLDTNYAFFGKCSGSGFGQCGSFGKSLREARRALRAIRTYIEDKVPTRVKLTVVGPCSRCHKLP</sequence>
<dbReference type="EMBL" id="JACEFO010000208">
    <property type="protein sequence ID" value="KAF8776331.1"/>
    <property type="molecule type" value="Genomic_DNA"/>
</dbReference>
<dbReference type="PANTHER" id="PTHR34145">
    <property type="entry name" value="OS02G0105600 PROTEIN"/>
    <property type="match status" value="1"/>
</dbReference>
<evidence type="ECO:0000313" key="2">
    <source>
        <dbReference type="EMBL" id="KAF8776331.1"/>
    </source>
</evidence>
<organism evidence="2 3">
    <name type="scientific">Digitaria exilis</name>
    <dbReference type="NCBI Taxonomy" id="1010633"/>
    <lineage>
        <taxon>Eukaryota</taxon>
        <taxon>Viridiplantae</taxon>
        <taxon>Streptophyta</taxon>
        <taxon>Embryophyta</taxon>
        <taxon>Tracheophyta</taxon>
        <taxon>Spermatophyta</taxon>
        <taxon>Magnoliopsida</taxon>
        <taxon>Liliopsida</taxon>
        <taxon>Poales</taxon>
        <taxon>Poaceae</taxon>
        <taxon>PACMAD clade</taxon>
        <taxon>Panicoideae</taxon>
        <taxon>Panicodae</taxon>
        <taxon>Paniceae</taxon>
        <taxon>Anthephorinae</taxon>
        <taxon>Digitaria</taxon>
    </lineage>
</organism>
<reference evidence="2" key="1">
    <citation type="submission" date="2020-07" db="EMBL/GenBank/DDBJ databases">
        <title>Genome sequence and genetic diversity analysis of an under-domesticated orphan crop, white fonio (Digitaria exilis).</title>
        <authorList>
            <person name="Bennetzen J.L."/>
            <person name="Chen S."/>
            <person name="Ma X."/>
            <person name="Wang X."/>
            <person name="Yssel A.E.J."/>
            <person name="Chaluvadi S.R."/>
            <person name="Johnson M."/>
            <person name="Gangashetty P."/>
            <person name="Hamidou F."/>
            <person name="Sanogo M.D."/>
            <person name="Zwaenepoel A."/>
            <person name="Wallace J."/>
            <person name="Van De Peer Y."/>
            <person name="Van Deynze A."/>
        </authorList>
    </citation>
    <scope>NUCLEOTIDE SEQUENCE</scope>
    <source>
        <tissue evidence="2">Leaves</tissue>
    </source>
</reference>
<evidence type="ECO:0000259" key="1">
    <source>
        <dbReference type="Pfam" id="PF23622"/>
    </source>
</evidence>
<dbReference type="Pfam" id="PF23622">
    <property type="entry name" value="LRR_At1g61320_AtMIF1"/>
    <property type="match status" value="1"/>
</dbReference>
<protein>
    <recommendedName>
        <fullName evidence="1">At1g61320/AtMIF1 LRR domain-containing protein</fullName>
    </recommendedName>
</protein>
<dbReference type="OrthoDB" id="600819at2759"/>
<dbReference type="Gene3D" id="3.80.10.10">
    <property type="entry name" value="Ribonuclease Inhibitor"/>
    <property type="match status" value="1"/>
</dbReference>
<keyword evidence="3" id="KW-1185">Reference proteome</keyword>
<proteinExistence type="predicted"/>
<dbReference type="InterPro" id="IPR032675">
    <property type="entry name" value="LRR_dom_sf"/>
</dbReference>
<dbReference type="SUPFAM" id="SSF52047">
    <property type="entry name" value="RNI-like"/>
    <property type="match status" value="1"/>
</dbReference>